<dbReference type="EMBL" id="DUAV01000026">
    <property type="protein sequence ID" value="HIG63701.1"/>
    <property type="molecule type" value="Genomic_DNA"/>
</dbReference>
<proteinExistence type="predicted"/>
<dbReference type="Pfam" id="PF11814">
    <property type="entry name" value="DUF3335"/>
    <property type="match status" value="1"/>
</dbReference>
<dbReference type="Proteomes" id="UP000589516">
    <property type="component" value="Unassembled WGS sequence"/>
</dbReference>
<evidence type="ECO:0008006" key="3">
    <source>
        <dbReference type="Google" id="ProtNLM"/>
    </source>
</evidence>
<organism evidence="1 2">
    <name type="scientific">Marine Group III euryarchaeote</name>
    <dbReference type="NCBI Taxonomy" id="2173149"/>
    <lineage>
        <taxon>Archaea</taxon>
        <taxon>Methanobacteriati</taxon>
        <taxon>Thermoplasmatota</taxon>
        <taxon>Thermoplasmata</taxon>
        <taxon>Candidatus Thermoprofundales</taxon>
    </lineage>
</organism>
<reference evidence="2" key="1">
    <citation type="journal article" date="2019" name="bioRxiv">
        <title>Genome diversification in globally distributed novel marine Proteobacteria is linked to environmental adaptation.</title>
        <authorList>
            <person name="Zhou Z."/>
            <person name="Tran P.Q."/>
            <person name="Kieft K."/>
            <person name="Anantharaman K."/>
        </authorList>
    </citation>
    <scope>NUCLEOTIDE SEQUENCE [LARGE SCALE GENOMIC DNA]</scope>
</reference>
<sequence>MRRSQRRICIASRSDWTTSPTPLSTRPIRCCRWQATKPPDRCRRVKLEAPFYAQTMEFSCGSACALMALGHFNLAGPLDRDLEVEVWRESNAIEIGGCGRYGVAAPLALRGLRPHIISSADGQGLMERIHERVAGVDPGTLEFFHVMQQRLCARNGVTEERRQPALGDIRTALIAERPVLALVSTALFPEEEDEIPHWILVTGLRGSDLLVHNPLDPPERAHRPVAASALLASALQFGEQALVSVGSRAWPGGDAVAEPALPGDFLDYNYQPA</sequence>
<dbReference type="AlphaFoldDB" id="A0A7C7ZE26"/>
<evidence type="ECO:0000313" key="1">
    <source>
        <dbReference type="EMBL" id="HIG63701.1"/>
    </source>
</evidence>
<accession>A0A7C7ZE26</accession>
<comment type="caution">
    <text evidence="1">The sequence shown here is derived from an EMBL/GenBank/DDBJ whole genome shotgun (WGS) entry which is preliminary data.</text>
</comment>
<name>A0A7C7ZE26_9ARCH</name>
<gene>
    <name evidence="1" type="ORF">EYQ16_04210</name>
</gene>
<dbReference type="InterPro" id="IPR021770">
    <property type="entry name" value="DUF3335"/>
</dbReference>
<protein>
    <recommendedName>
        <fullName evidence="3">Peptidase C39-like domain-containing protein</fullName>
    </recommendedName>
</protein>
<evidence type="ECO:0000313" key="2">
    <source>
        <dbReference type="Proteomes" id="UP000589516"/>
    </source>
</evidence>